<evidence type="ECO:0000256" key="1">
    <source>
        <dbReference type="ARBA" id="ARBA00004141"/>
    </source>
</evidence>
<evidence type="ECO:0000313" key="9">
    <source>
        <dbReference type="EMBL" id="AKS34278.1"/>
    </source>
</evidence>
<dbReference type="STRING" id="134601.AFA91_22940"/>
<evidence type="ECO:0000256" key="4">
    <source>
        <dbReference type="ARBA" id="ARBA00022692"/>
    </source>
</evidence>
<evidence type="ECO:0000256" key="6">
    <source>
        <dbReference type="ARBA" id="ARBA00023136"/>
    </source>
</evidence>
<keyword evidence="6 7" id="KW-0472">Membrane</keyword>
<dbReference type="PATRIC" id="fig|134601.6.peg.4737"/>
<dbReference type="PANTHER" id="PTHR31806:SF1">
    <property type="entry name" value="PURINE-CYTOSINE PERMEASE FCY2-RELATED"/>
    <property type="match status" value="1"/>
</dbReference>
<evidence type="ECO:0000256" key="3">
    <source>
        <dbReference type="ARBA" id="ARBA00022448"/>
    </source>
</evidence>
<dbReference type="PIRSF" id="PIRSF002744">
    <property type="entry name" value="Pur-cyt_permease"/>
    <property type="match status" value="1"/>
</dbReference>
<feature type="transmembrane region" description="Helical" evidence="8">
    <location>
        <begin position="195"/>
        <end position="215"/>
    </location>
</feature>
<gene>
    <name evidence="9" type="ORF">AFA91_22940</name>
</gene>
<keyword evidence="3 7" id="KW-0813">Transport</keyword>
<dbReference type="KEGG" id="mgo:AFA91_22940"/>
<sequence length="477" mass="50766">MAASPTSSAAIDGIETRSIDWIPLNERHGKAWHQGPFWFNGGFVLPSMLIGFVGPGLGLGLGWSLLAVITGMAFGTLFMALHANQGPRLGLPQMIQSRTQFGARGAMFPMLVAVCIYVGYNVFQFVLVGEAISVVLPGGKIWYVVCAVVATVIAIVGHDLLHTVQRYSSFVILAVFAVFTVVAIIHLPTEYEAHGGFSFSAFLFQFAAAGGYQISYAIYVSDYSRYLPQGISDRSLIGWTFVGGTAGAAWLACLGTLLSSYIPDANPIGGIHSTGNALFAGFGVICVLATLPPLIGTSAVNAYGAMLTGATIIDGIRHVQPSKKLRVVGLLIVGATGLLLSVAMPANYLDAFTAFIHIMGYCLVPWTAVNLMDFYVVRRGHYSIDDILDPTGRYGQWAWRGLTAYFAGFVAMIPFMSLTFFEGPVTKALGGADLSFVVGLVVSGLVYLVLCRRHPSGNSPGHLSVNSVPSTAERSAN</sequence>
<evidence type="ECO:0000256" key="5">
    <source>
        <dbReference type="ARBA" id="ARBA00022989"/>
    </source>
</evidence>
<protein>
    <submittedName>
        <fullName evidence="9">Allantoin permease</fullName>
    </submittedName>
</protein>
<evidence type="ECO:0000256" key="2">
    <source>
        <dbReference type="ARBA" id="ARBA00008974"/>
    </source>
</evidence>
<feature type="transmembrane region" description="Helical" evidence="8">
    <location>
        <begin position="63"/>
        <end position="81"/>
    </location>
</feature>
<dbReference type="PANTHER" id="PTHR31806">
    <property type="entry name" value="PURINE-CYTOSINE PERMEASE FCY2-RELATED"/>
    <property type="match status" value="1"/>
</dbReference>
<dbReference type="Gene3D" id="1.10.4160.10">
    <property type="entry name" value="Hydantoin permease"/>
    <property type="match status" value="1"/>
</dbReference>
<dbReference type="GO" id="GO:0022857">
    <property type="term" value="F:transmembrane transporter activity"/>
    <property type="evidence" value="ECO:0007669"/>
    <property type="project" value="InterPro"/>
</dbReference>
<dbReference type="InterPro" id="IPR001248">
    <property type="entry name" value="Pur-cyt_permease"/>
</dbReference>
<dbReference type="GO" id="GO:0005886">
    <property type="term" value="C:plasma membrane"/>
    <property type="evidence" value="ECO:0007669"/>
    <property type="project" value="TreeGrafter"/>
</dbReference>
<dbReference type="EMBL" id="CP012150">
    <property type="protein sequence ID" value="AKS34278.1"/>
    <property type="molecule type" value="Genomic_DNA"/>
</dbReference>
<proteinExistence type="inferred from homology"/>
<accession>A0A0K0XA52</accession>
<evidence type="ECO:0000256" key="7">
    <source>
        <dbReference type="PIRNR" id="PIRNR002744"/>
    </source>
</evidence>
<feature type="transmembrane region" description="Helical" evidence="8">
    <location>
        <begin position="140"/>
        <end position="158"/>
    </location>
</feature>
<feature type="transmembrane region" description="Helical" evidence="8">
    <location>
        <begin position="278"/>
        <end position="304"/>
    </location>
</feature>
<keyword evidence="5 8" id="KW-1133">Transmembrane helix</keyword>
<dbReference type="Pfam" id="PF02133">
    <property type="entry name" value="Transp_cyt_pur"/>
    <property type="match status" value="1"/>
</dbReference>
<feature type="transmembrane region" description="Helical" evidence="8">
    <location>
        <begin position="101"/>
        <end position="120"/>
    </location>
</feature>
<comment type="similarity">
    <text evidence="2 7">Belongs to the purine-cytosine permease (2.A.39) family.</text>
</comment>
<evidence type="ECO:0000256" key="8">
    <source>
        <dbReference type="SAM" id="Phobius"/>
    </source>
</evidence>
<dbReference type="Proteomes" id="UP000062255">
    <property type="component" value="Chromosome"/>
</dbReference>
<keyword evidence="4 8" id="KW-0812">Transmembrane</keyword>
<dbReference type="RefSeq" id="WP_049746728.1">
    <property type="nucleotide sequence ID" value="NZ_CP012150.1"/>
</dbReference>
<dbReference type="InterPro" id="IPR026030">
    <property type="entry name" value="Pur-cyt_permease_Fcy2/21/22"/>
</dbReference>
<reference evidence="9 10" key="1">
    <citation type="submission" date="2015-07" db="EMBL/GenBank/DDBJ databases">
        <title>Complete genome sequence of Mycobacterium goodii X7B, a facultative thermophilic biodesulfurizing bacterium.</title>
        <authorList>
            <person name="Yu B."/>
            <person name="Li F."/>
            <person name="Xu P."/>
        </authorList>
    </citation>
    <scope>NUCLEOTIDE SEQUENCE [LARGE SCALE GENOMIC DNA]</scope>
    <source>
        <strain evidence="9 10">X7B</strain>
    </source>
</reference>
<feature type="transmembrane region" description="Helical" evidence="8">
    <location>
        <begin position="354"/>
        <end position="376"/>
    </location>
</feature>
<organism evidence="9 10">
    <name type="scientific">Mycolicibacterium goodii</name>
    <name type="common">Mycobacterium goodii</name>
    <dbReference type="NCBI Taxonomy" id="134601"/>
    <lineage>
        <taxon>Bacteria</taxon>
        <taxon>Bacillati</taxon>
        <taxon>Actinomycetota</taxon>
        <taxon>Actinomycetes</taxon>
        <taxon>Mycobacteriales</taxon>
        <taxon>Mycobacteriaceae</taxon>
        <taxon>Mycolicibacterium</taxon>
    </lineage>
</organism>
<feature type="transmembrane region" description="Helical" evidence="8">
    <location>
        <begin position="397"/>
        <end position="416"/>
    </location>
</feature>
<feature type="transmembrane region" description="Helical" evidence="8">
    <location>
        <begin position="428"/>
        <end position="450"/>
    </location>
</feature>
<feature type="transmembrane region" description="Helical" evidence="8">
    <location>
        <begin position="170"/>
        <end position="189"/>
    </location>
</feature>
<evidence type="ECO:0000313" key="10">
    <source>
        <dbReference type="Proteomes" id="UP000062255"/>
    </source>
</evidence>
<dbReference type="AlphaFoldDB" id="A0A0K0XA52"/>
<feature type="transmembrane region" description="Helical" evidence="8">
    <location>
        <begin position="325"/>
        <end position="348"/>
    </location>
</feature>
<comment type="subcellular location">
    <subcellularLocation>
        <location evidence="1">Membrane</location>
        <topology evidence="1">Multi-pass membrane protein</topology>
    </subcellularLocation>
</comment>
<feature type="transmembrane region" description="Helical" evidence="8">
    <location>
        <begin position="236"/>
        <end position="258"/>
    </location>
</feature>
<name>A0A0K0XA52_MYCGD</name>
<feature type="transmembrane region" description="Helical" evidence="8">
    <location>
        <begin position="37"/>
        <end position="57"/>
    </location>
</feature>